<dbReference type="Pfam" id="PF00903">
    <property type="entry name" value="Glyoxalase"/>
    <property type="match status" value="1"/>
</dbReference>
<dbReference type="SUPFAM" id="SSF54593">
    <property type="entry name" value="Glyoxalase/Bleomycin resistance protein/Dihydroxybiphenyl dioxygenase"/>
    <property type="match status" value="1"/>
</dbReference>
<evidence type="ECO:0000313" key="2">
    <source>
        <dbReference type="EMBL" id="RAL25238.1"/>
    </source>
</evidence>
<dbReference type="InterPro" id="IPR004360">
    <property type="entry name" value="Glyas_Fos-R_dOase_dom"/>
</dbReference>
<gene>
    <name evidence="2" type="ORF">DL240_03235</name>
</gene>
<sequence length="127" mass="14152">MTPRLHHIALGARDVASLADFYQRAFALPEITQHHYPDGRLRSVWLDLNPGILMVEHTTRTRERAEGVDAGPFLLAFTIDAGQRDAMAARLVQLGASLETQSDFSIYARDPEGNRVALSHYPPPRCS</sequence>
<evidence type="ECO:0000313" key="3">
    <source>
        <dbReference type="Proteomes" id="UP000249169"/>
    </source>
</evidence>
<protein>
    <submittedName>
        <fullName evidence="2">Glyoxalase</fullName>
    </submittedName>
</protein>
<dbReference type="InterPro" id="IPR037523">
    <property type="entry name" value="VOC_core"/>
</dbReference>
<organism evidence="2 3">
    <name type="scientific">Lujinxingia litoralis</name>
    <dbReference type="NCBI Taxonomy" id="2211119"/>
    <lineage>
        <taxon>Bacteria</taxon>
        <taxon>Deltaproteobacteria</taxon>
        <taxon>Bradymonadales</taxon>
        <taxon>Lujinxingiaceae</taxon>
        <taxon>Lujinxingia</taxon>
    </lineage>
</organism>
<dbReference type="PROSITE" id="PS51819">
    <property type="entry name" value="VOC"/>
    <property type="match status" value="1"/>
</dbReference>
<dbReference type="OrthoDB" id="9792626at2"/>
<dbReference type="EMBL" id="QHKO01000001">
    <property type="protein sequence ID" value="RAL25238.1"/>
    <property type="molecule type" value="Genomic_DNA"/>
</dbReference>
<dbReference type="CDD" id="cd06587">
    <property type="entry name" value="VOC"/>
    <property type="match status" value="1"/>
</dbReference>
<dbReference type="Proteomes" id="UP000249169">
    <property type="component" value="Unassembled WGS sequence"/>
</dbReference>
<name>A0A328CB34_9DELT</name>
<dbReference type="InterPro" id="IPR029068">
    <property type="entry name" value="Glyas_Bleomycin-R_OHBP_Dase"/>
</dbReference>
<evidence type="ECO:0000259" key="1">
    <source>
        <dbReference type="PROSITE" id="PS51819"/>
    </source>
</evidence>
<dbReference type="RefSeq" id="WP_111728410.1">
    <property type="nucleotide sequence ID" value="NZ_QHKO01000001.1"/>
</dbReference>
<feature type="domain" description="VOC" evidence="1">
    <location>
        <begin position="4"/>
        <end position="127"/>
    </location>
</feature>
<dbReference type="Gene3D" id="3.10.180.10">
    <property type="entry name" value="2,3-Dihydroxybiphenyl 1,2-Dioxygenase, domain 1"/>
    <property type="match status" value="1"/>
</dbReference>
<proteinExistence type="predicted"/>
<dbReference type="AlphaFoldDB" id="A0A328CB34"/>
<keyword evidence="3" id="KW-1185">Reference proteome</keyword>
<comment type="caution">
    <text evidence="2">The sequence shown here is derived from an EMBL/GenBank/DDBJ whole genome shotgun (WGS) entry which is preliminary data.</text>
</comment>
<accession>A0A328CB34</accession>
<reference evidence="2 3" key="1">
    <citation type="submission" date="2018-05" db="EMBL/GenBank/DDBJ databases">
        <title>Lujinxingia marina gen. nov. sp. nov., a new facultative anaerobic member of the class Deltaproteobacteria, and proposal of Lujinxingaceae fam. nov.</title>
        <authorList>
            <person name="Li C.-M."/>
        </authorList>
    </citation>
    <scope>NUCLEOTIDE SEQUENCE [LARGE SCALE GENOMIC DNA]</scope>
    <source>
        <strain evidence="2 3">B210</strain>
    </source>
</reference>